<dbReference type="RefSeq" id="WP_380827111.1">
    <property type="nucleotide sequence ID" value="NZ_JBHTCG010000008.1"/>
</dbReference>
<proteinExistence type="predicted"/>
<dbReference type="Proteomes" id="UP001596496">
    <property type="component" value="Unassembled WGS sequence"/>
</dbReference>
<reference evidence="8" key="1">
    <citation type="journal article" date="2019" name="Int. J. Syst. Evol. Microbiol.">
        <title>The Global Catalogue of Microorganisms (GCM) 10K type strain sequencing project: providing services to taxonomists for standard genome sequencing and annotation.</title>
        <authorList>
            <consortium name="The Broad Institute Genomics Platform"/>
            <consortium name="The Broad Institute Genome Sequencing Center for Infectious Disease"/>
            <person name="Wu L."/>
            <person name="Ma J."/>
        </authorList>
    </citation>
    <scope>NUCLEOTIDE SEQUENCE [LARGE SCALE GENOMIC DNA]</scope>
    <source>
        <strain evidence="8">CECT 7649</strain>
    </source>
</reference>
<gene>
    <name evidence="7" type="ORF">ACFQSB_15385</name>
</gene>
<evidence type="ECO:0000256" key="3">
    <source>
        <dbReference type="ARBA" id="ARBA00023163"/>
    </source>
</evidence>
<dbReference type="PRINTS" id="PR00455">
    <property type="entry name" value="HTHTETR"/>
</dbReference>
<dbReference type="Pfam" id="PF21597">
    <property type="entry name" value="TetR_C_43"/>
    <property type="match status" value="1"/>
</dbReference>
<evidence type="ECO:0000259" key="6">
    <source>
        <dbReference type="PROSITE" id="PS50977"/>
    </source>
</evidence>
<keyword evidence="2 4" id="KW-0238">DNA-binding</keyword>
<dbReference type="SUPFAM" id="SSF48498">
    <property type="entry name" value="Tetracyclin repressor-like, C-terminal domain"/>
    <property type="match status" value="1"/>
</dbReference>
<dbReference type="PANTHER" id="PTHR30055:SF234">
    <property type="entry name" value="HTH-TYPE TRANSCRIPTIONAL REGULATOR BETI"/>
    <property type="match status" value="1"/>
</dbReference>
<dbReference type="InterPro" id="IPR036271">
    <property type="entry name" value="Tet_transcr_reg_TetR-rel_C_sf"/>
</dbReference>
<dbReference type="EMBL" id="JBHTCG010000008">
    <property type="protein sequence ID" value="MFC7383603.1"/>
    <property type="molecule type" value="Genomic_DNA"/>
</dbReference>
<organism evidence="7 8">
    <name type="scientific">Sphaerisporangium rhizosphaerae</name>
    <dbReference type="NCBI Taxonomy" id="2269375"/>
    <lineage>
        <taxon>Bacteria</taxon>
        <taxon>Bacillati</taxon>
        <taxon>Actinomycetota</taxon>
        <taxon>Actinomycetes</taxon>
        <taxon>Streptosporangiales</taxon>
        <taxon>Streptosporangiaceae</taxon>
        <taxon>Sphaerisporangium</taxon>
    </lineage>
</organism>
<evidence type="ECO:0000256" key="4">
    <source>
        <dbReference type="PROSITE-ProRule" id="PRU00335"/>
    </source>
</evidence>
<feature type="region of interest" description="Disordered" evidence="5">
    <location>
        <begin position="1"/>
        <end position="27"/>
    </location>
</feature>
<keyword evidence="3" id="KW-0804">Transcription</keyword>
<dbReference type="InterPro" id="IPR049445">
    <property type="entry name" value="TetR_SbtR-like_C"/>
</dbReference>
<comment type="caution">
    <text evidence="7">The sequence shown here is derived from an EMBL/GenBank/DDBJ whole genome shotgun (WGS) entry which is preliminary data.</text>
</comment>
<evidence type="ECO:0000313" key="8">
    <source>
        <dbReference type="Proteomes" id="UP001596496"/>
    </source>
</evidence>
<dbReference type="InterPro" id="IPR001647">
    <property type="entry name" value="HTH_TetR"/>
</dbReference>
<dbReference type="InterPro" id="IPR050109">
    <property type="entry name" value="HTH-type_TetR-like_transc_reg"/>
</dbReference>
<dbReference type="Pfam" id="PF00440">
    <property type="entry name" value="TetR_N"/>
    <property type="match status" value="1"/>
</dbReference>
<feature type="DNA-binding region" description="H-T-H motif" evidence="4">
    <location>
        <begin position="54"/>
        <end position="73"/>
    </location>
</feature>
<accession>A0ABW2P739</accession>
<evidence type="ECO:0000256" key="5">
    <source>
        <dbReference type="SAM" id="MobiDB-lite"/>
    </source>
</evidence>
<dbReference type="SUPFAM" id="SSF46689">
    <property type="entry name" value="Homeodomain-like"/>
    <property type="match status" value="1"/>
</dbReference>
<protein>
    <submittedName>
        <fullName evidence="7">TetR/AcrR family transcriptional regulator</fullName>
    </submittedName>
</protein>
<evidence type="ECO:0000313" key="7">
    <source>
        <dbReference type="EMBL" id="MFC7383603.1"/>
    </source>
</evidence>
<keyword evidence="8" id="KW-1185">Reference proteome</keyword>
<name>A0ABW2P739_9ACTN</name>
<keyword evidence="1" id="KW-0805">Transcription regulation</keyword>
<dbReference type="Gene3D" id="1.10.357.10">
    <property type="entry name" value="Tetracycline Repressor, domain 2"/>
    <property type="match status" value="1"/>
</dbReference>
<dbReference type="InterPro" id="IPR009057">
    <property type="entry name" value="Homeodomain-like_sf"/>
</dbReference>
<dbReference type="PANTHER" id="PTHR30055">
    <property type="entry name" value="HTH-TYPE TRANSCRIPTIONAL REGULATOR RUTR"/>
    <property type="match status" value="1"/>
</dbReference>
<sequence length="210" mass="22248">MAQERYSGEPESGAADDQATLSPVRRRRADGRRNQARLLQAAFAAFAEHGASVSVREIARRAGVGTGTFSRHFPTKDALFRAVVLDRIGQLVQRADELAAGDDPATAFFAFFAVLVEEGAADHSVGDALSNAGFDIQAAASAASRDFGNALSGLLTRAQEAGAVRQDVDAADVKALVVGCLARERDGIDDTARQRMISIVCEGLRAHPRP</sequence>
<evidence type="ECO:0000256" key="2">
    <source>
        <dbReference type="ARBA" id="ARBA00023125"/>
    </source>
</evidence>
<dbReference type="PROSITE" id="PS50977">
    <property type="entry name" value="HTH_TETR_2"/>
    <property type="match status" value="1"/>
</dbReference>
<evidence type="ECO:0000256" key="1">
    <source>
        <dbReference type="ARBA" id="ARBA00023015"/>
    </source>
</evidence>
<feature type="domain" description="HTH tetR-type" evidence="6">
    <location>
        <begin position="32"/>
        <end position="91"/>
    </location>
</feature>